<evidence type="ECO:0000256" key="4">
    <source>
        <dbReference type="ARBA" id="ARBA00023163"/>
    </source>
</evidence>
<accession>A0A1M6YKP2</accession>
<sequence>MDQDLYSKSQAAKLLGITPRTIHYYTDLGLVVPKINPTGKGTTRWYSVGNLFELMFIKELASSGISLESIKYVIDQLSRRVDSPIDFNLTYNVGTRTYLLILDWHTDHARAFTITPNESGMVEFGLHEAFKAMVVDITRIWESVANATGSQEAKHYVDLVSLKSD</sequence>
<evidence type="ECO:0000256" key="1">
    <source>
        <dbReference type="ARBA" id="ARBA00022491"/>
    </source>
</evidence>
<dbReference type="GO" id="GO:0003700">
    <property type="term" value="F:DNA-binding transcription factor activity"/>
    <property type="evidence" value="ECO:0007669"/>
    <property type="project" value="InterPro"/>
</dbReference>
<dbReference type="STRING" id="1121393.SAMN02745216_04776"/>
<keyword evidence="3" id="KW-0238">DNA-binding</keyword>
<proteinExistence type="predicted"/>
<dbReference type="CDD" id="cd00592">
    <property type="entry name" value="HTH_MerR-like"/>
    <property type="match status" value="1"/>
</dbReference>
<dbReference type="InterPro" id="IPR009061">
    <property type="entry name" value="DNA-bd_dom_put_sf"/>
</dbReference>
<dbReference type="InterPro" id="IPR047057">
    <property type="entry name" value="MerR_fam"/>
</dbReference>
<keyword evidence="7" id="KW-1185">Reference proteome</keyword>
<dbReference type="InterPro" id="IPR000551">
    <property type="entry name" value="MerR-type_HTH_dom"/>
</dbReference>
<dbReference type="PANTHER" id="PTHR30204">
    <property type="entry name" value="REDOX-CYCLING DRUG-SENSING TRANSCRIPTIONAL ACTIVATOR SOXR"/>
    <property type="match status" value="1"/>
</dbReference>
<dbReference type="Pfam" id="PF13411">
    <property type="entry name" value="MerR_1"/>
    <property type="match status" value="1"/>
</dbReference>
<keyword evidence="2" id="KW-0805">Transcription regulation</keyword>
<dbReference type="AlphaFoldDB" id="A0A1M6YKP2"/>
<dbReference type="Gene3D" id="1.10.1660.10">
    <property type="match status" value="1"/>
</dbReference>
<dbReference type="SMART" id="SM00422">
    <property type="entry name" value="HTH_MERR"/>
    <property type="match status" value="1"/>
</dbReference>
<dbReference type="EMBL" id="FQZU01000051">
    <property type="protein sequence ID" value="SHL18818.1"/>
    <property type="molecule type" value="Genomic_DNA"/>
</dbReference>
<name>A0A1M6YKP2_9BACT</name>
<dbReference type="Proteomes" id="UP000183994">
    <property type="component" value="Unassembled WGS sequence"/>
</dbReference>
<evidence type="ECO:0000313" key="6">
    <source>
        <dbReference type="EMBL" id="SHL18818.1"/>
    </source>
</evidence>
<organism evidence="6 7">
    <name type="scientific">Desulfatibacillum alkenivorans DSM 16219</name>
    <dbReference type="NCBI Taxonomy" id="1121393"/>
    <lineage>
        <taxon>Bacteria</taxon>
        <taxon>Pseudomonadati</taxon>
        <taxon>Thermodesulfobacteriota</taxon>
        <taxon>Desulfobacteria</taxon>
        <taxon>Desulfobacterales</taxon>
        <taxon>Desulfatibacillaceae</taxon>
        <taxon>Desulfatibacillum</taxon>
    </lineage>
</organism>
<protein>
    <submittedName>
        <fullName evidence="6">MerR HTH family regulatory protein</fullName>
    </submittedName>
</protein>
<dbReference type="SUPFAM" id="SSF46955">
    <property type="entry name" value="Putative DNA-binding domain"/>
    <property type="match status" value="1"/>
</dbReference>
<keyword evidence="1" id="KW-0678">Repressor</keyword>
<feature type="domain" description="HTH merR-type" evidence="5">
    <location>
        <begin position="5"/>
        <end position="76"/>
    </location>
</feature>
<keyword evidence="4" id="KW-0804">Transcription</keyword>
<gene>
    <name evidence="6" type="ORF">SAMN02745216_04776</name>
</gene>
<dbReference type="GO" id="GO:0003677">
    <property type="term" value="F:DNA binding"/>
    <property type="evidence" value="ECO:0007669"/>
    <property type="project" value="UniProtKB-KW"/>
</dbReference>
<dbReference type="PANTHER" id="PTHR30204:SF69">
    <property type="entry name" value="MERR-FAMILY TRANSCRIPTIONAL REGULATOR"/>
    <property type="match status" value="1"/>
</dbReference>
<evidence type="ECO:0000256" key="2">
    <source>
        <dbReference type="ARBA" id="ARBA00023015"/>
    </source>
</evidence>
<dbReference type="RefSeq" id="WP_073478756.1">
    <property type="nucleotide sequence ID" value="NZ_FQZU01000051.1"/>
</dbReference>
<evidence type="ECO:0000256" key="3">
    <source>
        <dbReference type="ARBA" id="ARBA00023125"/>
    </source>
</evidence>
<evidence type="ECO:0000259" key="5">
    <source>
        <dbReference type="PROSITE" id="PS50937"/>
    </source>
</evidence>
<reference evidence="7" key="1">
    <citation type="submission" date="2016-11" db="EMBL/GenBank/DDBJ databases">
        <authorList>
            <person name="Varghese N."/>
            <person name="Submissions S."/>
        </authorList>
    </citation>
    <scope>NUCLEOTIDE SEQUENCE [LARGE SCALE GENOMIC DNA]</scope>
    <source>
        <strain evidence="7">DSM 16219</strain>
    </source>
</reference>
<evidence type="ECO:0000313" key="7">
    <source>
        <dbReference type="Proteomes" id="UP000183994"/>
    </source>
</evidence>
<dbReference type="PROSITE" id="PS50937">
    <property type="entry name" value="HTH_MERR_2"/>
    <property type="match status" value="1"/>
</dbReference>